<sequence length="126" mass="14272">MWQLDCNCGLRCWSMWIGLIPQILLQHKRVVSSATSCRQVQLLAWCCQVFVRDAPNNKMALLIGILSNIHCNCGLHCWSMWSGLIPQILLQHKLSLHVLVYSAAESCCKRCRHCDCQTMESSAGPQ</sequence>
<evidence type="ECO:0000313" key="2">
    <source>
        <dbReference type="Proteomes" id="UP000051952"/>
    </source>
</evidence>
<reference evidence="2" key="1">
    <citation type="submission" date="2015-09" db="EMBL/GenBank/DDBJ databases">
        <authorList>
            <consortium name="Pathogen Informatics"/>
        </authorList>
    </citation>
    <scope>NUCLEOTIDE SEQUENCE [LARGE SCALE GENOMIC DNA]</scope>
    <source>
        <strain evidence="2">Lake Konstanz</strain>
    </source>
</reference>
<name>A0A0S4JNY3_BODSA</name>
<proteinExistence type="predicted"/>
<evidence type="ECO:0000313" key="1">
    <source>
        <dbReference type="EMBL" id="CUG90216.1"/>
    </source>
</evidence>
<dbReference type="Proteomes" id="UP000051952">
    <property type="component" value="Unassembled WGS sequence"/>
</dbReference>
<gene>
    <name evidence="1" type="ORF">BSAL_25575</name>
</gene>
<keyword evidence="2" id="KW-1185">Reference proteome</keyword>
<protein>
    <submittedName>
        <fullName evidence="1">Uncharacterized protein</fullName>
    </submittedName>
</protein>
<dbReference type="AlphaFoldDB" id="A0A0S4JNY3"/>
<organism evidence="1 2">
    <name type="scientific">Bodo saltans</name>
    <name type="common">Flagellated protozoan</name>
    <dbReference type="NCBI Taxonomy" id="75058"/>
    <lineage>
        <taxon>Eukaryota</taxon>
        <taxon>Discoba</taxon>
        <taxon>Euglenozoa</taxon>
        <taxon>Kinetoplastea</taxon>
        <taxon>Metakinetoplastina</taxon>
        <taxon>Eubodonida</taxon>
        <taxon>Bodonidae</taxon>
        <taxon>Bodo</taxon>
    </lineage>
</organism>
<dbReference type="VEuPathDB" id="TriTrypDB:BSAL_25575"/>
<dbReference type="EMBL" id="CYKH01001804">
    <property type="protein sequence ID" value="CUG90216.1"/>
    <property type="molecule type" value="Genomic_DNA"/>
</dbReference>
<accession>A0A0S4JNY3</accession>